<dbReference type="InterPro" id="IPR045865">
    <property type="entry name" value="ACT-like_dom_sf"/>
</dbReference>
<feature type="compositionally biased region" description="Polar residues" evidence="1">
    <location>
        <begin position="219"/>
        <end position="232"/>
    </location>
</feature>
<name>A0A261Y7Y9_9FUNG</name>
<feature type="compositionally biased region" description="Polar residues" evidence="1">
    <location>
        <begin position="17"/>
        <end position="44"/>
    </location>
</feature>
<feature type="compositionally biased region" description="Polar residues" evidence="1">
    <location>
        <begin position="374"/>
        <end position="400"/>
    </location>
</feature>
<dbReference type="Gene3D" id="1.20.58.80">
    <property type="entry name" value="Phosphotransferase system, lactose/cellobiose-type IIA subunit"/>
    <property type="match status" value="1"/>
</dbReference>
<comment type="caution">
    <text evidence="4">The sequence shown here is derived from an EMBL/GenBank/DDBJ whole genome shotgun (WGS) entry which is preliminary data.</text>
</comment>
<dbReference type="EMBL" id="MVBO01000002">
    <property type="protein sequence ID" value="OZJ06719.1"/>
    <property type="molecule type" value="Genomic_DNA"/>
</dbReference>
<proteinExistence type="predicted"/>
<dbReference type="Proteomes" id="UP000242875">
    <property type="component" value="Unassembled WGS sequence"/>
</dbReference>
<dbReference type="AlphaFoldDB" id="A0A261Y7Y9"/>
<dbReference type="Pfam" id="PF13840">
    <property type="entry name" value="ACT_7"/>
    <property type="match status" value="1"/>
</dbReference>
<feature type="compositionally biased region" description="Pro residues" evidence="1">
    <location>
        <begin position="278"/>
        <end position="291"/>
    </location>
</feature>
<evidence type="ECO:0000313" key="5">
    <source>
        <dbReference type="Proteomes" id="UP000242875"/>
    </source>
</evidence>
<keyword evidence="5" id="KW-1185">Reference proteome</keyword>
<dbReference type="SUPFAM" id="SSF116846">
    <property type="entry name" value="MIT domain"/>
    <property type="match status" value="1"/>
</dbReference>
<evidence type="ECO:0000259" key="2">
    <source>
        <dbReference type="Pfam" id="PF04212"/>
    </source>
</evidence>
<feature type="region of interest" description="Disordered" evidence="1">
    <location>
        <begin position="458"/>
        <end position="518"/>
    </location>
</feature>
<evidence type="ECO:0000313" key="4">
    <source>
        <dbReference type="EMBL" id="OZJ06719.1"/>
    </source>
</evidence>
<dbReference type="InterPro" id="IPR007330">
    <property type="entry name" value="MIT_dom"/>
</dbReference>
<dbReference type="InterPro" id="IPR036181">
    <property type="entry name" value="MIT_dom_sf"/>
</dbReference>
<feature type="region of interest" description="Disordered" evidence="1">
    <location>
        <begin position="1"/>
        <end position="44"/>
    </location>
</feature>
<feature type="region of interest" description="Disordered" evidence="1">
    <location>
        <begin position="116"/>
        <end position="292"/>
    </location>
</feature>
<dbReference type="SUPFAM" id="SSF55021">
    <property type="entry name" value="ACT-like"/>
    <property type="match status" value="2"/>
</dbReference>
<feature type="region of interest" description="Disordered" evidence="1">
    <location>
        <begin position="342"/>
        <end position="414"/>
    </location>
</feature>
<dbReference type="InterPro" id="IPR027795">
    <property type="entry name" value="CASTOR_ACT_dom"/>
</dbReference>
<feature type="compositionally biased region" description="Basic and acidic residues" evidence="1">
    <location>
        <begin position="353"/>
        <end position="368"/>
    </location>
</feature>
<evidence type="ECO:0000259" key="3">
    <source>
        <dbReference type="Pfam" id="PF13840"/>
    </source>
</evidence>
<reference evidence="4 5" key="1">
    <citation type="journal article" date="2017" name="Mycologia">
        <title>Bifiguratus adelaidae, gen. et sp. nov., a new member of Mucoromycotina in endophytic and soil-dwelling habitats.</title>
        <authorList>
            <person name="Torres-Cruz T.J."/>
            <person name="Billingsley Tobias T.L."/>
            <person name="Almatruk M."/>
            <person name="Hesse C."/>
            <person name="Kuske C.R."/>
            <person name="Desiro A."/>
            <person name="Benucci G.M."/>
            <person name="Bonito G."/>
            <person name="Stajich J.E."/>
            <person name="Dunlap C."/>
            <person name="Arnold A.E."/>
            <person name="Porras-Alfaro A."/>
        </authorList>
    </citation>
    <scope>NUCLEOTIDE SEQUENCE [LARGE SCALE GENOMIC DNA]</scope>
    <source>
        <strain evidence="4 5">AZ0501</strain>
    </source>
</reference>
<dbReference type="GO" id="GO:0046394">
    <property type="term" value="P:carboxylic acid biosynthetic process"/>
    <property type="evidence" value="ECO:0007669"/>
    <property type="project" value="UniProtKB-ARBA"/>
</dbReference>
<accession>A0A261Y7Y9</accession>
<organism evidence="4 5">
    <name type="scientific">Bifiguratus adelaidae</name>
    <dbReference type="NCBI Taxonomy" id="1938954"/>
    <lineage>
        <taxon>Eukaryota</taxon>
        <taxon>Fungi</taxon>
        <taxon>Fungi incertae sedis</taxon>
        <taxon>Mucoromycota</taxon>
        <taxon>Mucoromycotina</taxon>
        <taxon>Endogonomycetes</taxon>
        <taxon>Endogonales</taxon>
        <taxon>Endogonales incertae sedis</taxon>
        <taxon>Bifiguratus</taxon>
    </lineage>
</organism>
<dbReference type="PANTHER" id="PTHR37327">
    <property type="entry name" value="CHROMOSOME 1, WHOLE GENOME SHOTGUN SEQUENCE"/>
    <property type="match status" value="1"/>
</dbReference>
<dbReference type="OrthoDB" id="2245455at2759"/>
<sequence length="959" mass="105271">MPSPQASGNGEGIPSLTAKTQFSSHGKTESDAASSGTTLSQSKSKAILKRALSQAHLAVLSDSANDFASAIASYTEALRLLRQVLNAVERDEDKRRLEEIYTTYSDRVHLLNQVQSTAEGAMSPTRNSNHPDDNAETNLDPEPPSQIDHTQSKMSQPDTHQEAPGSSAENDKAGKDVISSASLIPPSAKPPPSMELPKAPSKPDTPSSLPIHELAISKVSASDVTSPHSITPSPEARRSTNAHRRSASLQTSFVASPRSFIKSTTSTESNHSGHLDKIPPPVIPLPLPPQPDKVEARAEISDSPVDALELISEQSLKIKKWMAASDNLEKVYAGSSDITEMEPTTMRSRKHLTTFEDQRAEPKGDDRVIGMPTKSASLQTLSTQQLKPNAASRSADSTGPSAVVGGGLIPPPRRASRWHFEHSRKISRQASHDGILTSSLPSSLSMEVNTNAQHMEAGNNVSFPDEEPSNTQGDYFTNKPMTSLGRSPRLPPNEAADDPVADLAVGTPGSIDISPGVDTSEIEGGRIVKEHLMSASYLGLNNMPTEDPPYHRNDTKQPGTFREESNVTVAQPLNGFQLMRTLEKSMTIGAYLTPKLYVPKSLWYQSHVKLPFLEPKLHALQVLTQELLKCEQHTDLNDMATISNYLGNLESITESVATALGRKCGIGSVKIEEDTAKKETSQNRKTQSRLFWGTKLSKSVEKINFSPGNRTDDIVQLYVDMLIRLFRCAQMLEDWMRHFSQQQSSFIHDERHPHPVPDRSMNQAEVIVSKISSIVDTLASVIGGLAVRDLALLLGKWIARRYLCRTQDLFNCLKLHSPSVMAAQTSSTPMKLIKRSQEFYIVRCPPDTHVSEQLANAQWVTISKTLDETSVIVPSNLRSMLPVSKDVKVSETYYLLQIDAVMDFSEVGVLVRIASPFKSAGLPIFVVSTYDTDYIYIRKGDWDKALQVLEKEGHQISYS</sequence>
<evidence type="ECO:0000256" key="1">
    <source>
        <dbReference type="SAM" id="MobiDB-lite"/>
    </source>
</evidence>
<dbReference type="Gene3D" id="3.30.2130.10">
    <property type="entry name" value="VC0802-like"/>
    <property type="match status" value="1"/>
</dbReference>
<feature type="compositionally biased region" description="Polar residues" evidence="1">
    <location>
        <begin position="469"/>
        <end position="485"/>
    </location>
</feature>
<protein>
    <recommendedName>
        <fullName evidence="6">CASTOR ACT domain-containing protein</fullName>
    </recommendedName>
</protein>
<dbReference type="PANTHER" id="PTHR37327:SF1">
    <property type="entry name" value="MICROTUBULE INTERACTING AND TRANSPORT DOMAIN-CONTAINING PROTEIN"/>
    <property type="match status" value="1"/>
</dbReference>
<feature type="compositionally biased region" description="Polar residues" evidence="1">
    <location>
        <begin position="116"/>
        <end position="128"/>
    </location>
</feature>
<dbReference type="GO" id="GO:0006520">
    <property type="term" value="P:amino acid metabolic process"/>
    <property type="evidence" value="ECO:0007669"/>
    <property type="project" value="UniProtKB-ARBA"/>
</dbReference>
<feature type="compositionally biased region" description="Polar residues" evidence="1">
    <location>
        <begin position="147"/>
        <end position="158"/>
    </location>
</feature>
<evidence type="ECO:0008006" key="6">
    <source>
        <dbReference type="Google" id="ProtNLM"/>
    </source>
</evidence>
<feature type="compositionally biased region" description="Polar residues" evidence="1">
    <location>
        <begin position="261"/>
        <end position="270"/>
    </location>
</feature>
<feature type="domain" description="CASTOR ACT" evidence="3">
    <location>
        <begin position="890"/>
        <end position="951"/>
    </location>
</feature>
<dbReference type="Pfam" id="PF04212">
    <property type="entry name" value="MIT"/>
    <property type="match status" value="1"/>
</dbReference>
<gene>
    <name evidence="4" type="ORF">BZG36_00364</name>
</gene>
<feature type="domain" description="MIT" evidence="2">
    <location>
        <begin position="48"/>
        <end position="111"/>
    </location>
</feature>